<evidence type="ECO:0000313" key="1">
    <source>
        <dbReference type="EMBL" id="KAJ9682473.1"/>
    </source>
</evidence>
<gene>
    <name evidence="1" type="ORF">PVL29_018402</name>
</gene>
<keyword evidence="2" id="KW-1185">Reference proteome</keyword>
<accession>A0AA38Z4Y7</accession>
<sequence length="210" mass="23529">MFAPSHSTTHNLPLSWSSLHHPLNLHPSIPIFTTVKPIFPANPLHVRQFDNQAPPANHKGTDPKPCKRQTVEDFEHERPIWKEQLSWTIVSLICSKTLSKTSLMVIMGTDAVMGCSVKLHVERIGNKILLCRVPSLVGNVWLIFTKGDLKGISIEDHMFRWIPGNLNRDHLGKHQSGPEKLSLPIVPCASVSLQSLNEIVKLVKQRGAWA</sequence>
<organism evidence="1 2">
    <name type="scientific">Vitis rotundifolia</name>
    <name type="common">Muscadine grape</name>
    <dbReference type="NCBI Taxonomy" id="103349"/>
    <lineage>
        <taxon>Eukaryota</taxon>
        <taxon>Viridiplantae</taxon>
        <taxon>Streptophyta</taxon>
        <taxon>Embryophyta</taxon>
        <taxon>Tracheophyta</taxon>
        <taxon>Spermatophyta</taxon>
        <taxon>Magnoliopsida</taxon>
        <taxon>eudicotyledons</taxon>
        <taxon>Gunneridae</taxon>
        <taxon>Pentapetalae</taxon>
        <taxon>rosids</taxon>
        <taxon>Vitales</taxon>
        <taxon>Vitaceae</taxon>
        <taxon>Viteae</taxon>
        <taxon>Vitis</taxon>
    </lineage>
</organism>
<proteinExistence type="predicted"/>
<name>A0AA38Z4Y7_VITRO</name>
<comment type="caution">
    <text evidence="1">The sequence shown here is derived from an EMBL/GenBank/DDBJ whole genome shotgun (WGS) entry which is preliminary data.</text>
</comment>
<dbReference type="Proteomes" id="UP001168098">
    <property type="component" value="Unassembled WGS sequence"/>
</dbReference>
<evidence type="ECO:0000313" key="2">
    <source>
        <dbReference type="Proteomes" id="UP001168098"/>
    </source>
</evidence>
<dbReference type="EMBL" id="JARBHA010000014">
    <property type="protein sequence ID" value="KAJ9682473.1"/>
    <property type="molecule type" value="Genomic_DNA"/>
</dbReference>
<dbReference type="AlphaFoldDB" id="A0AA38Z4Y7"/>
<reference evidence="1 2" key="1">
    <citation type="journal article" date="2023" name="BMC Biotechnol.">
        <title>Vitis rotundifolia cv Carlos genome sequencing.</title>
        <authorList>
            <person name="Huff M."/>
            <person name="Hulse-Kemp A."/>
            <person name="Scheffler B."/>
            <person name="Youngblood R."/>
            <person name="Simpson S."/>
            <person name="Babiker E."/>
            <person name="Staton M."/>
        </authorList>
    </citation>
    <scope>NUCLEOTIDE SEQUENCE [LARGE SCALE GENOMIC DNA]</scope>
    <source>
        <tissue evidence="1">Leaf</tissue>
    </source>
</reference>
<protein>
    <submittedName>
        <fullName evidence="1">Uncharacterized protein</fullName>
    </submittedName>
</protein>